<dbReference type="EMBL" id="LNYH01000113">
    <property type="protein sequence ID" value="KTD19337.1"/>
    <property type="molecule type" value="Genomic_DNA"/>
</dbReference>
<dbReference type="RefSeq" id="WP_058502415.1">
    <property type="nucleotide sequence ID" value="NZ_CAAAJA010000134.1"/>
</dbReference>
<gene>
    <name evidence="2" type="ORF">Lisr_2097</name>
</gene>
<evidence type="ECO:0000313" key="3">
    <source>
        <dbReference type="Proteomes" id="UP000054761"/>
    </source>
</evidence>
<accession>A0A0W0VHZ8</accession>
<evidence type="ECO:0000313" key="2">
    <source>
        <dbReference type="EMBL" id="KTD19337.1"/>
    </source>
</evidence>
<proteinExistence type="predicted"/>
<evidence type="ECO:0000256" key="1">
    <source>
        <dbReference type="SAM" id="Coils"/>
    </source>
</evidence>
<name>A0A0W0VHZ8_9GAMM</name>
<keyword evidence="3" id="KW-1185">Reference proteome</keyword>
<dbReference type="PATRIC" id="fig|454.4.peg.2284"/>
<reference evidence="2 3" key="1">
    <citation type="submission" date="2015-11" db="EMBL/GenBank/DDBJ databases">
        <title>Genomic analysis of 38 Legionella species identifies large and diverse effector repertoires.</title>
        <authorList>
            <person name="Burstein D."/>
            <person name="Amaro F."/>
            <person name="Zusman T."/>
            <person name="Lifshitz Z."/>
            <person name="Cohen O."/>
            <person name="Gilbert J.A."/>
            <person name="Pupko T."/>
            <person name="Shuman H.A."/>
            <person name="Segal G."/>
        </authorList>
    </citation>
    <scope>NUCLEOTIDE SEQUENCE [LARGE SCALE GENOMIC DNA]</scope>
    <source>
        <strain evidence="2 3">Bercovier 4</strain>
    </source>
</reference>
<sequence>MTRTNRFFKKSSNDRRIYNKVSTEFNSDIKHIQNSYAEILNDEKNIRLLNEMEELNNKMDELSENFFKKDEKDVMKDICVLKTNILQLKTKCMIQYLLSHNDEYGLEDYNRVATSLHNPLEELSSRIFPIKWGEFNLDSDTYIAINYGLFEEGYSILRARYDACVIAFSIGDLFDDWSYDEDDSSDNSVALQV</sequence>
<dbReference type="Proteomes" id="UP000054761">
    <property type="component" value="Unassembled WGS sequence"/>
</dbReference>
<protein>
    <submittedName>
        <fullName evidence="2">Uncharacterized protein</fullName>
    </submittedName>
</protein>
<feature type="coiled-coil region" evidence="1">
    <location>
        <begin position="45"/>
        <end position="72"/>
    </location>
</feature>
<keyword evidence="1" id="KW-0175">Coiled coil</keyword>
<dbReference type="AlphaFoldDB" id="A0A0W0VHZ8"/>
<comment type="caution">
    <text evidence="2">The sequence shown here is derived from an EMBL/GenBank/DDBJ whole genome shotgun (WGS) entry which is preliminary data.</text>
</comment>
<organism evidence="2 3">
    <name type="scientific">Legionella israelensis</name>
    <dbReference type="NCBI Taxonomy" id="454"/>
    <lineage>
        <taxon>Bacteria</taxon>
        <taxon>Pseudomonadati</taxon>
        <taxon>Pseudomonadota</taxon>
        <taxon>Gammaproteobacteria</taxon>
        <taxon>Legionellales</taxon>
        <taxon>Legionellaceae</taxon>
        <taxon>Legionella</taxon>
    </lineage>
</organism>